<dbReference type="OrthoDB" id="10633353at2759"/>
<feature type="coiled-coil region" evidence="1">
    <location>
        <begin position="636"/>
        <end position="663"/>
    </location>
</feature>
<dbReference type="EMBL" id="BRXW01000189">
    <property type="protein sequence ID" value="GMI13296.1"/>
    <property type="molecule type" value="Genomic_DNA"/>
</dbReference>
<accession>A0A9W7KW00</accession>
<feature type="region of interest" description="Disordered" evidence="2">
    <location>
        <begin position="1238"/>
        <end position="1286"/>
    </location>
</feature>
<feature type="compositionally biased region" description="Basic and acidic residues" evidence="2">
    <location>
        <begin position="835"/>
        <end position="844"/>
    </location>
</feature>
<proteinExistence type="predicted"/>
<reference evidence="4" key="1">
    <citation type="journal article" date="2023" name="Commun. Biol.">
        <title>Genome analysis of Parmales, the sister group of diatoms, reveals the evolutionary specialization of diatoms from phago-mixotrophs to photoautotrophs.</title>
        <authorList>
            <person name="Ban H."/>
            <person name="Sato S."/>
            <person name="Yoshikawa S."/>
            <person name="Yamada K."/>
            <person name="Nakamura Y."/>
            <person name="Ichinomiya M."/>
            <person name="Sato N."/>
            <person name="Blanc-Mathieu R."/>
            <person name="Endo H."/>
            <person name="Kuwata A."/>
            <person name="Ogata H."/>
        </authorList>
    </citation>
    <scope>NUCLEOTIDE SEQUENCE [LARGE SCALE GENOMIC DNA]</scope>
    <source>
        <strain evidence="4">NIES 3700</strain>
    </source>
</reference>
<feature type="coiled-coil region" evidence="1">
    <location>
        <begin position="331"/>
        <end position="503"/>
    </location>
</feature>
<evidence type="ECO:0000313" key="3">
    <source>
        <dbReference type="EMBL" id="GMI13296.1"/>
    </source>
</evidence>
<keyword evidence="1" id="KW-0175">Coiled coil</keyword>
<organism evidence="3 4">
    <name type="scientific">Triparma laevis f. longispina</name>
    <dbReference type="NCBI Taxonomy" id="1714387"/>
    <lineage>
        <taxon>Eukaryota</taxon>
        <taxon>Sar</taxon>
        <taxon>Stramenopiles</taxon>
        <taxon>Ochrophyta</taxon>
        <taxon>Bolidophyceae</taxon>
        <taxon>Parmales</taxon>
        <taxon>Triparmaceae</taxon>
        <taxon>Triparma</taxon>
    </lineage>
</organism>
<sequence>MSTSINSPRRFGTPLSPNLTVLRPTSNVAARSGSLKRSKSSLPSPSALILSLSPLKISYPPPPSLLYLHLHPSTLIITSLHPSNPFKELKKGMTVLKVNDIDDPSLEDLTQGTSTRIVTFSSPKIDTTTPSTPIPQPLDTPVLPGRASSWEIVKGDFVGLSRRVGDFFNDVGVMEEEVKEEVEEEVKKEEKVVEAFEEKIIEQVAQPLDTSTPLTFLRTHERSKLLSTHTSLLHANTRLTHLLSKSQTSLTFSQTCVNELESKRDELLGLIERKDILVKGYAGNVRELQERVKEDSKKIVEAETENSREMSKLIIEKEEVEVKFRKVVNSKDILEGRLTDVLEELADLKYEVSEAKQNLEQVDGENDSLAFECDRVTDLLETAVEDKERAERERDQVKVLLEERVELKDLERKVEEKFKLEINGLKEQVDIMSNDNSRMQKIKENDTREIGKLNSKISSLEVEIDLSSTQNWEKIAATRLDSITSLNAKVACLTKEVKEGQEEREIWFTKAEESIETSKLKLIDVQSHAALAVEEANKRSFIVSKNFEGERKELEGRVGMLEGVKVALLKQVEEGRREKEDARRVGEEARKGEIESLSAFDKFRTEKSEELTTVWSRVEALESDLKSEINMKDIEAKDLLHRIHQLEVEVEEEREEREMGRGREGMLEVENEELRVKVGRFEEEVEMNTAKIMMKEVEGRLFEALDMVEGREREIETLKVQLEAKEENLMEEEIYGGVEKLKVEEAEGRAYEAIDMVEVRDKEIEQLMVHCTGLSREMEKVKETKVLVERELGAMKKQCEILDKKYRGIKTELEVIKSRPTPKPAKSPPKKLFSPRKELEKEEEVREKARERKARVDMQSIVNNLSESNLALKQQIEELRSLKTKPNNKIEEVKTKLLSPSPKMSESPPPYTSPVFNKAFREEVETAKLNLEAAFTNKTPSATAHSEMQQRLELLLTELDSAKLGIENRELALTEMETLVTSYESERQECLTELNRLESYCNKADKIVENELIYREKVEMEYCKVLEEFKRSDGVSKIVGKGVFVVLSRVFEGRILKFKDCSAAFSRWRSFVDQERKMERGGEFKILKDGLERERRLNEDITLTNARAEGERHRRILEVEEECRRLEEEREREKGRREEIERNGREIVRSSVEIRQSLIKEVTLDRARMILLSNHKRVDHLLTSRAWRKWTRCVDGEKSRDAAEANDECVKAMAMQLECTKGKLIMLKGALRDGGFLPGSGSGGGGGGGVGGVKEKGGGAPGTPGTPMSDAEASICWEFSDEEEGN</sequence>
<gene>
    <name evidence="3" type="ORF">TrLO_g11459</name>
</gene>
<feature type="compositionally biased region" description="Gly residues" evidence="2">
    <location>
        <begin position="1238"/>
        <end position="1262"/>
    </location>
</feature>
<dbReference type="Proteomes" id="UP001165122">
    <property type="component" value="Unassembled WGS sequence"/>
</dbReference>
<evidence type="ECO:0000313" key="4">
    <source>
        <dbReference type="Proteomes" id="UP001165122"/>
    </source>
</evidence>
<keyword evidence="4" id="KW-1185">Reference proteome</keyword>
<evidence type="ECO:0000256" key="1">
    <source>
        <dbReference type="SAM" id="Coils"/>
    </source>
</evidence>
<evidence type="ECO:0000256" key="2">
    <source>
        <dbReference type="SAM" id="MobiDB-lite"/>
    </source>
</evidence>
<feature type="coiled-coil region" evidence="1">
    <location>
        <begin position="1091"/>
        <end position="1143"/>
    </location>
</feature>
<feature type="coiled-coil region" evidence="1">
    <location>
        <begin position="708"/>
        <end position="735"/>
    </location>
</feature>
<comment type="caution">
    <text evidence="3">The sequence shown here is derived from an EMBL/GenBank/DDBJ whole genome shotgun (WGS) entry which is preliminary data.</text>
</comment>
<feature type="region of interest" description="Disordered" evidence="2">
    <location>
        <begin position="817"/>
        <end position="844"/>
    </location>
</feature>
<protein>
    <submittedName>
        <fullName evidence="3">Uncharacterized protein</fullName>
    </submittedName>
</protein>
<name>A0A9W7KW00_9STRA</name>